<proteinExistence type="inferred from homology"/>
<evidence type="ECO:0000313" key="5">
    <source>
        <dbReference type="EMBL" id="KEH29931.1"/>
    </source>
</evidence>
<dbReference type="Gene3D" id="2.60.120.200">
    <property type="match status" value="1"/>
</dbReference>
<evidence type="ECO:0000313" key="6">
    <source>
        <dbReference type="EnsemblPlants" id="KEH29931"/>
    </source>
</evidence>
<comment type="similarity">
    <text evidence="1">Belongs to the leguminous lectin family.</text>
</comment>
<name>A0A072UKL6_MEDTR</name>
<evidence type="ECO:0000256" key="3">
    <source>
        <dbReference type="SAM" id="Phobius"/>
    </source>
</evidence>
<dbReference type="InterPro" id="IPR050258">
    <property type="entry name" value="Leguminous_Lectin"/>
</dbReference>
<dbReference type="HOGENOM" id="CLU_000288_62_2_1"/>
<dbReference type="EnsemblPlants" id="KEH29931">
    <property type="protein sequence ID" value="KEH29931"/>
    <property type="gene ID" value="MTR_4g056380"/>
</dbReference>
<reference evidence="6" key="3">
    <citation type="submission" date="2015-04" db="UniProtKB">
        <authorList>
            <consortium name="EnsemblPlants"/>
        </authorList>
    </citation>
    <scope>IDENTIFICATION</scope>
    <source>
        <strain evidence="6">cv. Jemalong A17</strain>
    </source>
</reference>
<dbReference type="InterPro" id="IPR013320">
    <property type="entry name" value="ConA-like_dom_sf"/>
</dbReference>
<keyword evidence="3" id="KW-0472">Membrane</keyword>
<protein>
    <submittedName>
        <fullName evidence="5">Legume lectin beta domain protein</fullName>
    </submittedName>
</protein>
<reference evidence="5 7" key="1">
    <citation type="journal article" date="2011" name="Nature">
        <title>The Medicago genome provides insight into the evolution of rhizobial symbioses.</title>
        <authorList>
            <person name="Young N.D."/>
            <person name="Debelle F."/>
            <person name="Oldroyd G.E."/>
            <person name="Geurts R."/>
            <person name="Cannon S.B."/>
            <person name="Udvardi M.K."/>
            <person name="Benedito V.A."/>
            <person name="Mayer K.F."/>
            <person name="Gouzy J."/>
            <person name="Schoof H."/>
            <person name="Van de Peer Y."/>
            <person name="Proost S."/>
            <person name="Cook D.R."/>
            <person name="Meyers B.C."/>
            <person name="Spannagl M."/>
            <person name="Cheung F."/>
            <person name="De Mita S."/>
            <person name="Krishnakumar V."/>
            <person name="Gundlach H."/>
            <person name="Zhou S."/>
            <person name="Mudge J."/>
            <person name="Bharti A.K."/>
            <person name="Murray J.D."/>
            <person name="Naoumkina M.A."/>
            <person name="Rosen B."/>
            <person name="Silverstein K.A."/>
            <person name="Tang H."/>
            <person name="Rombauts S."/>
            <person name="Zhao P.X."/>
            <person name="Zhou P."/>
            <person name="Barbe V."/>
            <person name="Bardou P."/>
            <person name="Bechner M."/>
            <person name="Bellec A."/>
            <person name="Berger A."/>
            <person name="Berges H."/>
            <person name="Bidwell S."/>
            <person name="Bisseling T."/>
            <person name="Choisne N."/>
            <person name="Couloux A."/>
            <person name="Denny R."/>
            <person name="Deshpande S."/>
            <person name="Dai X."/>
            <person name="Doyle J.J."/>
            <person name="Dudez A.M."/>
            <person name="Farmer A.D."/>
            <person name="Fouteau S."/>
            <person name="Franken C."/>
            <person name="Gibelin C."/>
            <person name="Gish J."/>
            <person name="Goldstein S."/>
            <person name="Gonzalez A.J."/>
            <person name="Green P.J."/>
            <person name="Hallab A."/>
            <person name="Hartog M."/>
            <person name="Hua A."/>
            <person name="Humphray S.J."/>
            <person name="Jeong D.H."/>
            <person name="Jing Y."/>
            <person name="Jocker A."/>
            <person name="Kenton S.M."/>
            <person name="Kim D.J."/>
            <person name="Klee K."/>
            <person name="Lai H."/>
            <person name="Lang C."/>
            <person name="Lin S."/>
            <person name="Macmil S.L."/>
            <person name="Magdelenat G."/>
            <person name="Matthews L."/>
            <person name="McCorrison J."/>
            <person name="Monaghan E.L."/>
            <person name="Mun J.H."/>
            <person name="Najar F.Z."/>
            <person name="Nicholson C."/>
            <person name="Noirot C."/>
            <person name="O'Bleness M."/>
            <person name="Paule C.R."/>
            <person name="Poulain J."/>
            <person name="Prion F."/>
            <person name="Qin B."/>
            <person name="Qu C."/>
            <person name="Retzel E.F."/>
            <person name="Riddle C."/>
            <person name="Sallet E."/>
            <person name="Samain S."/>
            <person name="Samson N."/>
            <person name="Sanders I."/>
            <person name="Saurat O."/>
            <person name="Scarpelli C."/>
            <person name="Schiex T."/>
            <person name="Segurens B."/>
            <person name="Severin A.J."/>
            <person name="Sherrier D.J."/>
            <person name="Shi R."/>
            <person name="Sims S."/>
            <person name="Singer S.R."/>
            <person name="Sinharoy S."/>
            <person name="Sterck L."/>
            <person name="Viollet A."/>
            <person name="Wang B.B."/>
            <person name="Wang K."/>
            <person name="Wang M."/>
            <person name="Wang X."/>
            <person name="Warfsmann J."/>
            <person name="Weissenbach J."/>
            <person name="White D.D."/>
            <person name="White J.D."/>
            <person name="Wiley G.B."/>
            <person name="Wincker P."/>
            <person name="Xing Y."/>
            <person name="Yang L."/>
            <person name="Yao Z."/>
            <person name="Ying F."/>
            <person name="Zhai J."/>
            <person name="Zhou L."/>
            <person name="Zuber A."/>
            <person name="Denarie J."/>
            <person name="Dixon R.A."/>
            <person name="May G.D."/>
            <person name="Schwartz D.C."/>
            <person name="Rogers J."/>
            <person name="Quetier F."/>
            <person name="Town C.D."/>
            <person name="Roe B.A."/>
        </authorList>
    </citation>
    <scope>NUCLEOTIDE SEQUENCE [LARGE SCALE GENOMIC DNA]</scope>
    <source>
        <strain evidence="5">A17</strain>
        <strain evidence="6 7">cv. Jemalong A17</strain>
    </source>
</reference>
<dbReference type="EMBL" id="CM001220">
    <property type="protein sequence ID" value="KEH29931.1"/>
    <property type="molecule type" value="Genomic_DNA"/>
</dbReference>
<organism evidence="5 7">
    <name type="scientific">Medicago truncatula</name>
    <name type="common">Barrel medic</name>
    <name type="synonym">Medicago tribuloides</name>
    <dbReference type="NCBI Taxonomy" id="3880"/>
    <lineage>
        <taxon>Eukaryota</taxon>
        <taxon>Viridiplantae</taxon>
        <taxon>Streptophyta</taxon>
        <taxon>Embryophyta</taxon>
        <taxon>Tracheophyta</taxon>
        <taxon>Spermatophyta</taxon>
        <taxon>Magnoliopsida</taxon>
        <taxon>eudicotyledons</taxon>
        <taxon>Gunneridae</taxon>
        <taxon>Pentapetalae</taxon>
        <taxon>rosids</taxon>
        <taxon>fabids</taxon>
        <taxon>Fabales</taxon>
        <taxon>Fabaceae</taxon>
        <taxon>Papilionoideae</taxon>
        <taxon>50 kb inversion clade</taxon>
        <taxon>NPAAA clade</taxon>
        <taxon>Hologalegina</taxon>
        <taxon>IRL clade</taxon>
        <taxon>Trifolieae</taxon>
        <taxon>Medicago</taxon>
    </lineage>
</organism>
<evidence type="ECO:0000256" key="1">
    <source>
        <dbReference type="ARBA" id="ARBA00007606"/>
    </source>
</evidence>
<reference evidence="5 7" key="2">
    <citation type="journal article" date="2014" name="BMC Genomics">
        <title>An improved genome release (version Mt4.0) for the model legume Medicago truncatula.</title>
        <authorList>
            <person name="Tang H."/>
            <person name="Krishnakumar V."/>
            <person name="Bidwell S."/>
            <person name="Rosen B."/>
            <person name="Chan A."/>
            <person name="Zhou S."/>
            <person name="Gentzbittel L."/>
            <person name="Childs K.L."/>
            <person name="Yandell M."/>
            <person name="Gundlach H."/>
            <person name="Mayer K.F."/>
            <person name="Schwartz D.C."/>
            <person name="Town C.D."/>
        </authorList>
    </citation>
    <scope>GENOME REANNOTATION</scope>
    <source>
        <strain evidence="5">A17</strain>
        <strain evidence="6 7">cv. Jemalong A17</strain>
    </source>
</reference>
<dbReference type="GO" id="GO:0030246">
    <property type="term" value="F:carbohydrate binding"/>
    <property type="evidence" value="ECO:0007669"/>
    <property type="project" value="UniProtKB-KW"/>
</dbReference>
<dbReference type="AlphaFoldDB" id="A0A072UKL6"/>
<dbReference type="GO" id="GO:0009610">
    <property type="term" value="P:response to symbiotic fungus"/>
    <property type="evidence" value="ECO:0007669"/>
    <property type="project" value="UniProtKB-ARBA"/>
</dbReference>
<feature type="transmembrane region" description="Helical" evidence="3">
    <location>
        <begin position="6"/>
        <end position="27"/>
    </location>
</feature>
<keyword evidence="3" id="KW-1133">Transmembrane helix</keyword>
<dbReference type="InterPro" id="IPR001220">
    <property type="entry name" value="Legume_lectin_dom"/>
</dbReference>
<dbReference type="PANTHER" id="PTHR32401:SF49">
    <property type="entry name" value="OS10G0129200 PROTEIN"/>
    <property type="match status" value="1"/>
</dbReference>
<evidence type="ECO:0000313" key="7">
    <source>
        <dbReference type="Proteomes" id="UP000002051"/>
    </source>
</evidence>
<keyword evidence="7" id="KW-1185">Reference proteome</keyword>
<gene>
    <name evidence="5" type="ordered locus">MTR_4g056380</name>
</gene>
<evidence type="ECO:0000256" key="2">
    <source>
        <dbReference type="ARBA" id="ARBA00022734"/>
    </source>
</evidence>
<dbReference type="Proteomes" id="UP000002051">
    <property type="component" value="Chromosome 4"/>
</dbReference>
<keyword evidence="3" id="KW-0812">Transmembrane</keyword>
<feature type="domain" description="Legume lectin" evidence="4">
    <location>
        <begin position="103"/>
        <end position="199"/>
    </location>
</feature>
<evidence type="ECO:0000259" key="4">
    <source>
        <dbReference type="Pfam" id="PF00139"/>
    </source>
</evidence>
<dbReference type="PANTHER" id="PTHR32401">
    <property type="entry name" value="CONCANAVALIN A-LIKE LECTIN FAMILY PROTEIN"/>
    <property type="match status" value="1"/>
</dbReference>
<keyword evidence="2" id="KW-0430">Lectin</keyword>
<dbReference type="Pfam" id="PF00139">
    <property type="entry name" value="Lectin_legB"/>
    <property type="match status" value="1"/>
</dbReference>
<sequence>MAFSSSYLPTQTLFSVLFLVFSMFIFLQSREGNAQWFDTNYYSFDVKNFSQAADNFTLQGNAQILPNGILELTSPKYHKNDNENYNARPGELIFFLVGENCQQEYVGIDVSSRNWLKIVPSKWRSGSLIKVIIRHDFSRRTLTVVTTDTHDVNELYRVINLNDILPQTVKIGISTAQMEGRQTHDIHIHSWSFHSDFTSSTFYKQHGPMHQH</sequence>
<dbReference type="SUPFAM" id="SSF49899">
    <property type="entry name" value="Concanavalin A-like lectins/glucanases"/>
    <property type="match status" value="1"/>
</dbReference>
<accession>A0A072UKL6</accession>